<comment type="caution">
    <text evidence="2">The sequence shown here is derived from an EMBL/GenBank/DDBJ whole genome shotgun (WGS) entry which is preliminary data.</text>
</comment>
<protein>
    <submittedName>
        <fullName evidence="2">Alpha/beta fold hydrolase</fullName>
    </submittedName>
</protein>
<dbReference type="InterPro" id="IPR029058">
    <property type="entry name" value="AB_hydrolase_fold"/>
</dbReference>
<evidence type="ECO:0000313" key="3">
    <source>
        <dbReference type="Proteomes" id="UP001637993"/>
    </source>
</evidence>
<sequence>MDSWLLPIIIVLLILPQIHYLKKTSDYKKMNIGKKWFVKQKQSFDDHTEMYITNTDGHDIFVRLHENENPKGIVQLVHGMAEHSYNYVDFINYLVNDGYIVIAHDHRGHGKSISEKYPNGYMRLSEELVDDAYVINSFIHDKYPDLPIYMIGHSMGSMVARMYLQNYDDTIEKLVLIGTVEHSKIAPFGVFIGNIISFYFGEYQPAVLTPLLPGDGYDTWISYNMDNIIEKRNDSFRVFQFLERAVVVIIDLNNKMAKVNNYKLQNPNLRIHSATGADDIVTGSTNGLKNSIDTLAKAGYKNITYKEYDHMQHEILNEKDNKIAYDDVLEFLNK</sequence>
<proteinExistence type="predicted"/>
<dbReference type="PANTHER" id="PTHR11614">
    <property type="entry name" value="PHOSPHOLIPASE-RELATED"/>
    <property type="match status" value="1"/>
</dbReference>
<dbReference type="Proteomes" id="UP001637993">
    <property type="component" value="Unassembled WGS sequence"/>
</dbReference>
<dbReference type="InterPro" id="IPR022742">
    <property type="entry name" value="Hydrolase_4"/>
</dbReference>
<dbReference type="Gene3D" id="3.40.50.1820">
    <property type="entry name" value="alpha/beta hydrolase"/>
    <property type="match status" value="1"/>
</dbReference>
<feature type="domain" description="Serine aminopeptidase S33" evidence="1">
    <location>
        <begin position="69"/>
        <end position="320"/>
    </location>
</feature>
<dbReference type="SUPFAM" id="SSF53474">
    <property type="entry name" value="alpha/beta-Hydrolases"/>
    <property type="match status" value="1"/>
</dbReference>
<organism evidence="2 3">
    <name type="scientific">Anaerococcus groningensis</name>
    <dbReference type="NCBI Taxonomy" id="3115616"/>
    <lineage>
        <taxon>Bacteria</taxon>
        <taxon>Bacillati</taxon>
        <taxon>Bacillota</taxon>
        <taxon>Tissierellia</taxon>
        <taxon>Tissierellales</taxon>
        <taxon>Peptoniphilaceae</taxon>
        <taxon>Anaerococcus</taxon>
    </lineage>
</organism>
<dbReference type="Pfam" id="PF12146">
    <property type="entry name" value="Hydrolase_4"/>
    <property type="match status" value="1"/>
</dbReference>
<reference evidence="2 3" key="1">
    <citation type="journal article" date="2025" name="Anaerobe">
        <title>Description of Anaerococcus kampingiae sp. nov., Anaerococcus groningensis sp. nov., Anaerococcus martiniensis sp. nov., and Anaerococcus cruorum sp. nov., isolated from human clinical specimens.</title>
        <authorList>
            <person name="Boiten K.E."/>
            <person name="Meijer J."/>
            <person name="van Wezel E.M."/>
            <person name="Veloo A.C.M."/>
        </authorList>
    </citation>
    <scope>NUCLEOTIDE SEQUENCE [LARGE SCALE GENOMIC DNA]</scope>
    <source>
        <strain evidence="2 3">ENR1011</strain>
    </source>
</reference>
<dbReference type="RefSeq" id="WP_410023363.1">
    <property type="nucleotide sequence ID" value="NZ_JBGMEG010000001.1"/>
</dbReference>
<evidence type="ECO:0000313" key="2">
    <source>
        <dbReference type="EMBL" id="MFO3716736.1"/>
    </source>
</evidence>
<keyword evidence="2" id="KW-0378">Hydrolase</keyword>
<dbReference type="InterPro" id="IPR051044">
    <property type="entry name" value="MAG_DAG_Lipase"/>
</dbReference>
<gene>
    <name evidence="2" type="ORF">AB9Q04_00035</name>
</gene>
<accession>A0ABW9MY53</accession>
<keyword evidence="3" id="KW-1185">Reference proteome</keyword>
<evidence type="ECO:0000259" key="1">
    <source>
        <dbReference type="Pfam" id="PF12146"/>
    </source>
</evidence>
<dbReference type="EMBL" id="JBGMEG010000001">
    <property type="protein sequence ID" value="MFO3716736.1"/>
    <property type="molecule type" value="Genomic_DNA"/>
</dbReference>
<name>A0ABW9MY53_9FIRM</name>
<dbReference type="GO" id="GO:0016787">
    <property type="term" value="F:hydrolase activity"/>
    <property type="evidence" value="ECO:0007669"/>
    <property type="project" value="UniProtKB-KW"/>
</dbReference>